<dbReference type="InterPro" id="IPR002885">
    <property type="entry name" value="PPR_rpt"/>
</dbReference>
<feature type="repeat" description="PPR" evidence="3">
    <location>
        <begin position="1528"/>
        <end position="1562"/>
    </location>
</feature>
<keyword evidence="2" id="KW-0677">Repeat</keyword>
<feature type="domain" description="Pentatricopeptide repeat-containing protein-mitochondrial" evidence="4">
    <location>
        <begin position="348"/>
        <end position="439"/>
    </location>
</feature>
<dbReference type="InterPro" id="IPR011990">
    <property type="entry name" value="TPR-like_helical_dom_sf"/>
</dbReference>
<evidence type="ECO:0000256" key="1">
    <source>
        <dbReference type="ARBA" id="ARBA00007626"/>
    </source>
</evidence>
<evidence type="ECO:0000256" key="2">
    <source>
        <dbReference type="ARBA" id="ARBA00022737"/>
    </source>
</evidence>
<gene>
    <name evidence="5" type="ORF">ACJIZ3_015468</name>
</gene>
<feature type="repeat" description="PPR" evidence="3">
    <location>
        <begin position="1300"/>
        <end position="1334"/>
    </location>
</feature>
<comment type="similarity">
    <text evidence="1">Belongs to the PPR family. P subfamily.</text>
</comment>
<sequence length="1638" mass="187024">MRHLFKGGFLNSNACNTSLNSHFHFPRVVQLVYFSILSNNPSSNSLQNSKNLKNHREIQGSGPLFSEILSILGTEDIVVDKNDPYGFLISKETKLEGSVKFAEPSESVCENANEKIKMENLPILANNEKGAMHDRIELKDVSPIVHKITEIVRGENGMEESLEKADFYYNEGVVEKVLKRCFNVPHLALRFFNWVKSRGGFGHTVKTFNTMIHVAAEAKESGLVERLVEEMEKNSCEKNVKTWTLLVSYYGKAKRTGKALSVFEEMKKARIEPDAIAYRIMLQGLCKARKSDIALEFYKEMIHKEVEIDVKLFKKLLNCFALCGDVDSVHLVGDNMISVSGIPEPSVYSLMLKSFCIGGRIREALELIRGMKNKNIDLDTEGFETLVKGLCSTDRIEDAMEIFEIMKKRNVYDRKIYGVLINAYLRRNKVSDAINLFQEVKNSGDVSVSIYTNLMQYFFLKNEFPKGIELYYDMIERGIELDSVAIIAVAVGYIRQNLIFEAWKIFKSIDEKGITETGKEYTIFMNELCKIPKTDEIVKVLNEMLAYLEKKGETKKLEAIKLIQRAYKKECTCNQSDQIKPFGETESDQVEKIRSSHNQDVQELCQILPSSKDWYFIQQKLENRYFQFTPELVVETLRNSRLNNGMALKFFSWVGKQSGYSHNAESYNMAMKIAGQGKDFKHMRSLFYEMKRRDCSITSDTWTIMIMQYGRTGLTDMALNKFKEMKISGFEPNKSTYNSLITSLCGKKGRKVEEAIQIYQEMVKLHIPDKEIIEIYIGCLCEVDKLLDARSCIESLNKFGFSVPLAYSIYFRALCRVGKLGDALALMDEVDHDKDKNTLDLYTYGSLIHCLLRKGRLEEALEKIESMKRIGANPTVHVYTALIVHFFKEKKIDKALEKLEEMKENGIEPTIVTYSAVICGYVRMGKVTDAWNVFYDIKRKGLAPDFKTYSMFIDCLCKIDKSEEALKLVSEMLDCGIVPSTVNFRKIVYGLNREGKQDLAMDVLKKKWDLKQRRQMISLRGRYMQFLPALLIRYVGLSSTRPDSFSYPPTLTSLSKIFQSSEMALRIQSRRALHTLTLRPISVNSPPPPLFSSPPDILLVDKAVSILSRHDLSQLDPLVSQFTPESASYLLLQSQNNQTLILKFLSWARRFPFFSNDLQCHCLSIHLLTRFKIYKVAQTLAEEVSRICPVDENGDLVFSCLRDTYQTCNSSSAVFDLLVKALSNLKMIDRAWNVINLAKYHGFMPSVLSYNSVLEAIIRRSGHGYVKLARNVYSDMMENGRMKETSKVFEEMRKKRLIPDEITYNTLVNGHCKEGNLHQALVLHAEMVRNGLSPNVVTYTSLINRACKARNMHRAMEFFDQMHARGLSPNEKTYTTLINGFSQQGFIDEAYRVLKEMIGRMEDGLQLIQDMIAKGVCPDVVKDDIASAISLHDEMIHKGFFPDVVTYSVLINGLNKQARSKEAKQLLFKLFYEQSVPYDVTYDLLIESCRNIEFKSVLALIKGFCMKGLMNEADRVFDAMLKKNHKPSEGVYNVLIDGHCRDGNIQKAIELYKGMVNNGLVPHAVTVIAIIKELHKVGMSEELNHILKDALRSCKISEGETAKALVDVNYKEGNMEAVFNILTEMAKDGLLPYEERTS</sequence>
<feature type="repeat" description="PPR" evidence="3">
    <location>
        <begin position="1335"/>
        <end position="1369"/>
    </location>
</feature>
<organism evidence="5 6">
    <name type="scientific">Penstemon smallii</name>
    <dbReference type="NCBI Taxonomy" id="265156"/>
    <lineage>
        <taxon>Eukaryota</taxon>
        <taxon>Viridiplantae</taxon>
        <taxon>Streptophyta</taxon>
        <taxon>Embryophyta</taxon>
        <taxon>Tracheophyta</taxon>
        <taxon>Spermatophyta</taxon>
        <taxon>Magnoliopsida</taxon>
        <taxon>eudicotyledons</taxon>
        <taxon>Gunneridae</taxon>
        <taxon>Pentapetalae</taxon>
        <taxon>asterids</taxon>
        <taxon>lamiids</taxon>
        <taxon>Lamiales</taxon>
        <taxon>Plantaginaceae</taxon>
        <taxon>Cheloneae</taxon>
        <taxon>Penstemon</taxon>
    </lineage>
</organism>
<accession>A0ABD3RUP1</accession>
<evidence type="ECO:0000259" key="4">
    <source>
        <dbReference type="Pfam" id="PF23276"/>
    </source>
</evidence>
<protein>
    <recommendedName>
        <fullName evidence="4">Pentatricopeptide repeat-containing protein-mitochondrial domain-containing protein</fullName>
    </recommendedName>
</protein>
<dbReference type="PANTHER" id="PTHR47938:SF34">
    <property type="entry name" value="EXPRESSED PROTEIN"/>
    <property type="match status" value="1"/>
</dbReference>
<feature type="repeat" description="PPR" evidence="3">
    <location>
        <begin position="1370"/>
        <end position="1400"/>
    </location>
</feature>
<name>A0ABD3RUP1_9LAMI</name>
<feature type="repeat" description="PPR" evidence="3">
    <location>
        <begin position="875"/>
        <end position="909"/>
    </location>
</feature>
<dbReference type="PROSITE" id="PS51375">
    <property type="entry name" value="PPR"/>
    <property type="match status" value="16"/>
</dbReference>
<dbReference type="Gene3D" id="1.25.40.10">
    <property type="entry name" value="Tetratricopeptide repeat domain"/>
    <property type="match status" value="11"/>
</dbReference>
<evidence type="ECO:0000256" key="3">
    <source>
        <dbReference type="PROSITE-ProRule" id="PRU00708"/>
    </source>
</evidence>
<dbReference type="SUPFAM" id="SSF48452">
    <property type="entry name" value="TPR-like"/>
    <property type="match status" value="2"/>
</dbReference>
<dbReference type="Pfam" id="PF12854">
    <property type="entry name" value="PPR_1"/>
    <property type="match status" value="1"/>
</dbReference>
<feature type="repeat" description="PPR" evidence="3">
    <location>
        <begin position="733"/>
        <end position="769"/>
    </location>
</feature>
<dbReference type="EMBL" id="JBJXBP010000008">
    <property type="protein sequence ID" value="KAL3814200.1"/>
    <property type="molecule type" value="Genomic_DNA"/>
</dbReference>
<dbReference type="PANTHER" id="PTHR47938">
    <property type="entry name" value="RESPIRATORY COMPLEX I CHAPERONE (CIA84), PUTATIVE (AFU_ORTHOLOGUE AFUA_2G06020)-RELATED"/>
    <property type="match status" value="1"/>
</dbReference>
<reference evidence="5 6" key="1">
    <citation type="submission" date="2024-12" db="EMBL/GenBank/DDBJ databases">
        <title>The unique morphological basis and parallel evolutionary history of personate flowers in Penstemon.</title>
        <authorList>
            <person name="Depatie T.H."/>
            <person name="Wessinger C.A."/>
        </authorList>
    </citation>
    <scope>NUCLEOTIDE SEQUENCE [LARGE SCALE GENOMIC DNA]</scope>
    <source>
        <strain evidence="5">WTNN_2</strain>
        <tissue evidence="5">Leaf</tissue>
    </source>
</reference>
<keyword evidence="6" id="KW-1185">Reference proteome</keyword>
<dbReference type="NCBIfam" id="TIGR00756">
    <property type="entry name" value="PPR"/>
    <property type="match status" value="16"/>
</dbReference>
<feature type="repeat" description="PPR" evidence="3">
    <location>
        <begin position="910"/>
        <end position="944"/>
    </location>
</feature>
<feature type="repeat" description="PPR" evidence="3">
    <location>
        <begin position="945"/>
        <end position="979"/>
    </location>
</feature>
<evidence type="ECO:0000313" key="6">
    <source>
        <dbReference type="Proteomes" id="UP001634393"/>
    </source>
</evidence>
<dbReference type="Pfam" id="PF01535">
    <property type="entry name" value="PPR"/>
    <property type="match status" value="3"/>
</dbReference>
<proteinExistence type="inferred from homology"/>
<dbReference type="Pfam" id="PF23276">
    <property type="entry name" value="TPR_24"/>
    <property type="match status" value="1"/>
</dbReference>
<dbReference type="Pfam" id="PF13041">
    <property type="entry name" value="PPR_2"/>
    <property type="match status" value="6"/>
</dbReference>
<feature type="repeat" description="PPR" evidence="3">
    <location>
        <begin position="379"/>
        <end position="413"/>
    </location>
</feature>
<evidence type="ECO:0000313" key="5">
    <source>
        <dbReference type="EMBL" id="KAL3814200.1"/>
    </source>
</evidence>
<feature type="repeat" description="PPR" evidence="3">
    <location>
        <begin position="344"/>
        <end position="378"/>
    </location>
</feature>
<feature type="repeat" description="PPR" evidence="3">
    <location>
        <begin position="1443"/>
        <end position="1477"/>
    </location>
</feature>
<dbReference type="Pfam" id="PF13812">
    <property type="entry name" value="PPR_3"/>
    <property type="match status" value="1"/>
</dbReference>
<comment type="caution">
    <text evidence="5">The sequence shown here is derived from an EMBL/GenBank/DDBJ whole genome shotgun (WGS) entry which is preliminary data.</text>
</comment>
<dbReference type="Proteomes" id="UP001634393">
    <property type="component" value="Unassembled WGS sequence"/>
</dbReference>
<feature type="repeat" description="PPR" evidence="3">
    <location>
        <begin position="239"/>
        <end position="273"/>
    </location>
</feature>
<feature type="repeat" description="PPR" evidence="3">
    <location>
        <begin position="1493"/>
        <end position="1527"/>
    </location>
</feature>
<feature type="repeat" description="PPR" evidence="3">
    <location>
        <begin position="698"/>
        <end position="732"/>
    </location>
</feature>
<dbReference type="InterPro" id="IPR057027">
    <property type="entry name" value="TPR_mt"/>
</dbReference>
<feature type="repeat" description="PPR" evidence="3">
    <location>
        <begin position="840"/>
        <end position="874"/>
    </location>
</feature>
<feature type="repeat" description="PPR" evidence="3">
    <location>
        <begin position="274"/>
        <end position="308"/>
    </location>
</feature>